<reference evidence="1" key="1">
    <citation type="submission" date="2016-10" db="EMBL/GenBank/DDBJ databases">
        <title>Sequence of Gallionella enrichment culture.</title>
        <authorList>
            <person name="Poehlein A."/>
            <person name="Muehling M."/>
            <person name="Daniel R."/>
        </authorList>
    </citation>
    <scope>NUCLEOTIDE SEQUENCE</scope>
</reference>
<dbReference type="EMBL" id="MLJW01000290">
    <property type="protein sequence ID" value="OIQ90488.1"/>
    <property type="molecule type" value="Genomic_DNA"/>
</dbReference>
<dbReference type="AlphaFoldDB" id="A0A1J5R3D7"/>
<name>A0A1J5R3D7_9ZZZZ</name>
<protein>
    <submittedName>
        <fullName evidence="1">Uncharacterized protein</fullName>
    </submittedName>
</protein>
<proteinExistence type="predicted"/>
<evidence type="ECO:0000313" key="1">
    <source>
        <dbReference type="EMBL" id="OIQ90488.1"/>
    </source>
</evidence>
<sequence>MHKYIVLLASLALSVLAYGEDISHNPSVTLAGETLYLANVEAGPGVVLNEYIRKSETFDNWKVLFAVRYVQTASSVDEVVQRWKAYLGQVVSPGMSYREADGSKATDRRYILSIRPPGDAYCENDVLRFIPGPGGRGVIYYQAAVRVDPKNSTDIMKGLMKETELGAALNSLTLQPVDKMPDPAQGKTSKG</sequence>
<gene>
    <name evidence="1" type="ORF">GALL_276270</name>
</gene>
<comment type="caution">
    <text evidence="1">The sequence shown here is derived from an EMBL/GenBank/DDBJ whole genome shotgun (WGS) entry which is preliminary data.</text>
</comment>
<accession>A0A1J5R3D7</accession>
<organism evidence="1">
    <name type="scientific">mine drainage metagenome</name>
    <dbReference type="NCBI Taxonomy" id="410659"/>
    <lineage>
        <taxon>unclassified sequences</taxon>
        <taxon>metagenomes</taxon>
        <taxon>ecological metagenomes</taxon>
    </lineage>
</organism>